<name>A0ACA9RHF1_9GLOM</name>
<sequence length="176" mass="20511">MREIPSWWTSFKQNWNKAAKQDPTAKNISDPTFALLFINTKHRHDYPLIYFDNKPSSRINSINSSWDMNINNSIEFLPEFNNSNEIFSNNAERNSSELENLEKTNEAADEYIKSMETAIQLLKQNKNNQQFIEAFGKVGGSLIKEIDTCQEVLNQRTQQYLVALYSRIKNISIKPR</sequence>
<dbReference type="EMBL" id="CAJVQC010054737">
    <property type="protein sequence ID" value="CAG8794540.1"/>
    <property type="molecule type" value="Genomic_DNA"/>
</dbReference>
<protein>
    <submittedName>
        <fullName evidence="1">29518_t:CDS:1</fullName>
    </submittedName>
</protein>
<organism evidence="1 2">
    <name type="scientific">Racocetra persica</name>
    <dbReference type="NCBI Taxonomy" id="160502"/>
    <lineage>
        <taxon>Eukaryota</taxon>
        <taxon>Fungi</taxon>
        <taxon>Fungi incertae sedis</taxon>
        <taxon>Mucoromycota</taxon>
        <taxon>Glomeromycotina</taxon>
        <taxon>Glomeromycetes</taxon>
        <taxon>Diversisporales</taxon>
        <taxon>Gigasporaceae</taxon>
        <taxon>Racocetra</taxon>
    </lineage>
</organism>
<dbReference type="Proteomes" id="UP000789920">
    <property type="component" value="Unassembled WGS sequence"/>
</dbReference>
<evidence type="ECO:0000313" key="1">
    <source>
        <dbReference type="EMBL" id="CAG8794540.1"/>
    </source>
</evidence>
<accession>A0ACA9RHF1</accession>
<feature type="non-terminal residue" evidence="1">
    <location>
        <position position="176"/>
    </location>
</feature>
<reference evidence="1" key="1">
    <citation type="submission" date="2021-06" db="EMBL/GenBank/DDBJ databases">
        <authorList>
            <person name="Kallberg Y."/>
            <person name="Tangrot J."/>
            <person name="Rosling A."/>
        </authorList>
    </citation>
    <scope>NUCLEOTIDE SEQUENCE</scope>
    <source>
        <strain evidence="1">MA461A</strain>
    </source>
</reference>
<keyword evidence="2" id="KW-1185">Reference proteome</keyword>
<gene>
    <name evidence="1" type="ORF">RPERSI_LOCUS19783</name>
</gene>
<comment type="caution">
    <text evidence="1">The sequence shown here is derived from an EMBL/GenBank/DDBJ whole genome shotgun (WGS) entry which is preliminary data.</text>
</comment>
<evidence type="ECO:0000313" key="2">
    <source>
        <dbReference type="Proteomes" id="UP000789920"/>
    </source>
</evidence>
<proteinExistence type="predicted"/>